<feature type="compositionally biased region" description="Low complexity" evidence="1">
    <location>
        <begin position="235"/>
        <end position="244"/>
    </location>
</feature>
<feature type="transmembrane region" description="Helical" evidence="2">
    <location>
        <begin position="166"/>
        <end position="187"/>
    </location>
</feature>
<evidence type="ECO:0000256" key="2">
    <source>
        <dbReference type="SAM" id="Phobius"/>
    </source>
</evidence>
<feature type="transmembrane region" description="Helical" evidence="2">
    <location>
        <begin position="136"/>
        <end position="154"/>
    </location>
</feature>
<dbReference type="Proteomes" id="UP001500236">
    <property type="component" value="Unassembled WGS sequence"/>
</dbReference>
<feature type="region of interest" description="Disordered" evidence="1">
    <location>
        <begin position="223"/>
        <end position="249"/>
    </location>
</feature>
<organism evidence="3 4">
    <name type="scientific">Nesterenkonia aethiopica</name>
    <dbReference type="NCBI Taxonomy" id="269144"/>
    <lineage>
        <taxon>Bacteria</taxon>
        <taxon>Bacillati</taxon>
        <taxon>Actinomycetota</taxon>
        <taxon>Actinomycetes</taxon>
        <taxon>Micrococcales</taxon>
        <taxon>Micrococcaceae</taxon>
        <taxon>Nesterenkonia</taxon>
    </lineage>
</organism>
<keyword evidence="4" id="KW-1185">Reference proteome</keyword>
<feature type="transmembrane region" description="Helical" evidence="2">
    <location>
        <begin position="199"/>
        <end position="217"/>
    </location>
</feature>
<protein>
    <recommendedName>
        <fullName evidence="5">DUF2157 domain-containing protein</fullName>
    </recommendedName>
</protein>
<evidence type="ECO:0000313" key="4">
    <source>
        <dbReference type="Proteomes" id="UP001500236"/>
    </source>
</evidence>
<evidence type="ECO:0000313" key="3">
    <source>
        <dbReference type="EMBL" id="GAA3057580.1"/>
    </source>
</evidence>
<evidence type="ECO:0000256" key="1">
    <source>
        <dbReference type="SAM" id="MobiDB-lite"/>
    </source>
</evidence>
<keyword evidence="2" id="KW-0472">Membrane</keyword>
<feature type="transmembrane region" description="Helical" evidence="2">
    <location>
        <begin position="77"/>
        <end position="97"/>
    </location>
</feature>
<evidence type="ECO:0008006" key="5">
    <source>
        <dbReference type="Google" id="ProtNLM"/>
    </source>
</evidence>
<sequence length="281" mass="29786">MFHGPSSLVLPWQTDPAMLQALHRCGKGSAMTTPKNPAQVARRVFLWSMIVSFTLAAGAGILALLGLSLDDTGGRVLLSTVVVGLYSLAMLCCAAIFGRPERLVGVVGALVAALSMLWSLVMVWSESSWIWDAYEVLLTGVTLTVAASFLCLMLTMASYRDAVIRWMLGAAAGLIALATALTLVLIWSETWESETFGRLYGIVLILAVLAGVVTPLLSSLRRRAAPGAPEPPTTAPQTPAQPTGVDPQTIAALHAEAQRRGITVAQLVAPLLENTSRPPTE</sequence>
<name>A0ABP6LWH6_9MICC</name>
<feature type="transmembrane region" description="Helical" evidence="2">
    <location>
        <begin position="44"/>
        <end position="65"/>
    </location>
</feature>
<keyword evidence="2" id="KW-0812">Transmembrane</keyword>
<dbReference type="EMBL" id="BAAAVT010000005">
    <property type="protein sequence ID" value="GAA3057580.1"/>
    <property type="molecule type" value="Genomic_DNA"/>
</dbReference>
<reference evidence="4" key="1">
    <citation type="journal article" date="2019" name="Int. J. Syst. Evol. Microbiol.">
        <title>The Global Catalogue of Microorganisms (GCM) 10K type strain sequencing project: providing services to taxonomists for standard genome sequencing and annotation.</title>
        <authorList>
            <consortium name="The Broad Institute Genomics Platform"/>
            <consortium name="The Broad Institute Genome Sequencing Center for Infectious Disease"/>
            <person name="Wu L."/>
            <person name="Ma J."/>
        </authorList>
    </citation>
    <scope>NUCLEOTIDE SEQUENCE [LARGE SCALE GENOMIC DNA]</scope>
    <source>
        <strain evidence="4">JCM 14309</strain>
    </source>
</reference>
<comment type="caution">
    <text evidence="3">The sequence shown here is derived from an EMBL/GenBank/DDBJ whole genome shotgun (WGS) entry which is preliminary data.</text>
</comment>
<accession>A0ABP6LWH6</accession>
<gene>
    <name evidence="3" type="ORF">GCM10010529_09270</name>
</gene>
<proteinExistence type="predicted"/>
<feature type="transmembrane region" description="Helical" evidence="2">
    <location>
        <begin position="104"/>
        <end position="124"/>
    </location>
</feature>
<keyword evidence="2" id="KW-1133">Transmembrane helix</keyword>